<proteinExistence type="predicted"/>
<evidence type="ECO:0000313" key="1">
    <source>
        <dbReference type="EMBL" id="QQG35331.1"/>
    </source>
</evidence>
<evidence type="ECO:0000313" key="2">
    <source>
        <dbReference type="Proteomes" id="UP000595362"/>
    </source>
</evidence>
<dbReference type="InterPro" id="IPR036397">
    <property type="entry name" value="RNaseH_sf"/>
</dbReference>
<organism evidence="1 2">
    <name type="scientific">Micavibrio aeruginosavorus</name>
    <dbReference type="NCBI Taxonomy" id="349221"/>
    <lineage>
        <taxon>Bacteria</taxon>
        <taxon>Pseudomonadati</taxon>
        <taxon>Bdellovibrionota</taxon>
        <taxon>Bdellovibrionia</taxon>
        <taxon>Bdellovibrionales</taxon>
        <taxon>Pseudobdellovibrionaceae</taxon>
        <taxon>Micavibrio</taxon>
    </lineage>
</organism>
<protein>
    <submittedName>
        <fullName evidence="1">Uncharacterized protein</fullName>
    </submittedName>
</protein>
<gene>
    <name evidence="1" type="ORF">HYS17_07175</name>
</gene>
<dbReference type="AlphaFoldDB" id="A0A7T5UGU7"/>
<dbReference type="Proteomes" id="UP000595362">
    <property type="component" value="Chromosome"/>
</dbReference>
<dbReference type="EMBL" id="CP066681">
    <property type="protein sequence ID" value="QQG35331.1"/>
    <property type="molecule type" value="Genomic_DNA"/>
</dbReference>
<dbReference type="InterPro" id="IPR012337">
    <property type="entry name" value="RNaseH-like_sf"/>
</dbReference>
<reference evidence="1 2" key="1">
    <citation type="submission" date="2020-07" db="EMBL/GenBank/DDBJ databases">
        <title>Huge and variable diversity of episymbiotic CPR bacteria and DPANN archaea in groundwater ecosystems.</title>
        <authorList>
            <person name="He C.Y."/>
            <person name="Keren R."/>
            <person name="Whittaker M."/>
            <person name="Farag I.F."/>
            <person name="Doudna J."/>
            <person name="Cate J.H.D."/>
            <person name="Banfield J.F."/>
        </authorList>
    </citation>
    <scope>NUCLEOTIDE SEQUENCE [LARGE SCALE GENOMIC DNA]</scope>
    <source>
        <strain evidence="1">NC_groundwater_70_Ag_B-0.1um_54_66</strain>
    </source>
</reference>
<dbReference type="Gene3D" id="3.30.420.10">
    <property type="entry name" value="Ribonuclease H-like superfamily/Ribonuclease H"/>
    <property type="match status" value="1"/>
</dbReference>
<dbReference type="GO" id="GO:0003676">
    <property type="term" value="F:nucleic acid binding"/>
    <property type="evidence" value="ECO:0007669"/>
    <property type="project" value="InterPro"/>
</dbReference>
<accession>A0A7T5UGU7</accession>
<sequence length="1212" mass="138877">MVAMARIARKRKVWKQIQKGELIRLHLDTETTALERDFAQITAYGDAVGDIAGNFIDSMELLVKRPDRYLPSPQSSLVTRTSPEELDEDSRMPHRLAMGRIAQRVSGAARMIMNLDLPETDVTFKTIRRIGADTYEKGFSETVIEYPLKDDSGQIVHDVRYHPDRNIVAYRFSDDPVSPYYENISNNYYVDEKDGSKWKMIEPRISVRGYRMKWADIYWLRANLVRAGFHPANIFFTHSKATITNKQQPKNYATDTYSVVQAVHLFGPQGEDGLKIGKRKDPRTGLDVPTAKLEKVMEENTRAENKQRGVRQGVLMPDGTVYNAASAHRSPAYDAKADFAIFNYCDDIAPDIVGVMDSQSDEQELRRQLSGTDPLNPHPPIFALPRNTFPHEPTADPVAFLGFDDQLGQLRRVIMPRLDYNLRSYRYDNKKLAEMNAEDFVQMIKEQARKPEALIRIESVRRWPGSVNLFQDALNSAGRNGWDVEQILESFQYLKENPQVCERIREAAEILNWETHRRVDPANPMMEEQATRSGFGDLDYLKSDADSSRYSTAGRPMTKRGVLPSYAEMIFEKARDIYNYHNSIDEILHRLALQPHPVDWSDDPEDLKNFKDLVIRARRHFTKKDCPYADVFKPFFDSNNRFKLVSAGAAREARWGLMKRFLDDDEKERAKKESRYGDGLFDYKYTKGGRILFANLSRDFRIVDYKGRELDAEYLKRQYYRHPQIVQRKFEKGEWRIQFYRLSSEPSITATLFQFADMGKLPELSPVWRARYQALRNLYLNGSPNEDPADMRWQSIPVIENTLKRLEVNAQIDSPEGLSRNFSQSAKGEADVFVKTDEGQRIVAQFRTWLANIKEGSQLSQAQRQMLHFDPHSNVAYDRIEHEIPAENVTVINVPDSLLRKPLEDIRYAPYSLLVGTLSEEQKKKIEKGAPVIFRGELTGRVYYGGPVSLRKLPAAGKGLDTYLEQARRAYEDDSGLKFPDEENRHVLIVQRLLPIANSRPGAVDAGIQTIKVPQSFFDGLVSPRLAHFDARKPFTGLVLPVMYSQQKLEEGKAIRFREMGAPMCAKLDGIEEKDTGHIYESKNLARVTRLTVGQLYDKVSSGEISDTQARRCGFASGFDMWEKVNNAFLAHESPDPSREEIYLLEFDRVNPRSWAYFNPPEAPEAAFSFGGQPVPPSAYRWMAPGANDNVVAPAVLPEKRRARRHPSIKPE</sequence>
<dbReference type="SUPFAM" id="SSF53098">
    <property type="entry name" value="Ribonuclease H-like"/>
    <property type="match status" value="1"/>
</dbReference>
<name>A0A7T5UGU7_9BACT</name>